<evidence type="ECO:0000313" key="1">
    <source>
        <dbReference type="EMBL" id="CAK01383.1"/>
    </source>
</evidence>
<gene>
    <name evidence="1" type="ordered locus">BT_0986</name>
</gene>
<dbReference type="RefSeq" id="WP_012231604.1">
    <property type="nucleotide sequence ID" value="NC_010161.1"/>
</dbReference>
<dbReference type="InterPro" id="IPR011004">
    <property type="entry name" value="Trimer_LpxA-like_sf"/>
</dbReference>
<reference evidence="1 2" key="1">
    <citation type="journal article" date="2007" name="Nat. Genet.">
        <title>Genomic analysis of Bartonella identifies type IV secretion systems as host adaptability factors.</title>
        <authorList>
            <person name="Saenz H.L."/>
            <person name="Engel P."/>
            <person name="Stoeckli M.C."/>
            <person name="Lanz C."/>
            <person name="Raddatz G."/>
            <person name="Vayssier-Taussat M."/>
            <person name="Birtles R."/>
            <person name="Schuster S.C."/>
            <person name="Dehio C."/>
        </authorList>
    </citation>
    <scope>NUCLEOTIDE SEQUENCE [LARGE SCALE GENOMIC DNA]</scope>
    <source>
        <strain evidence="2">DSM 28219 / CCUG 45778 / CIP 105476 / IBS 506</strain>
    </source>
</reference>
<dbReference type="eggNOG" id="COG1044">
    <property type="taxonomic scope" value="Bacteria"/>
</dbReference>
<dbReference type="KEGG" id="btr:BT_0986"/>
<sequence>MEKKYELTDETTWIYGNKLTYRIRALRDFGDVKAGDLGGFVEHERNLSHNGNCWVRGLSAVYDDAVVCDNAIVDVASQVSKNAKVFGNAQVTNGAKVSDNARIYDNACVSGTVIYENAQIYGNAKACCGASIYGNTKIYDKVLVCGYVNVYGDFELSGLAMIGDNRKPSTEDYNPF</sequence>
<dbReference type="HOGENOM" id="CLU_063479_4_1_5"/>
<evidence type="ECO:0000313" key="2">
    <source>
        <dbReference type="Proteomes" id="UP000001592"/>
    </source>
</evidence>
<name>A9IT55_BART1</name>
<dbReference type="AlphaFoldDB" id="A9IT55"/>
<keyword evidence="2" id="KW-1185">Reference proteome</keyword>
<protein>
    <submittedName>
        <fullName evidence="1">Phage-related protein</fullName>
    </submittedName>
</protein>
<proteinExistence type="predicted"/>
<dbReference type="Proteomes" id="UP000001592">
    <property type="component" value="Chromosome"/>
</dbReference>
<dbReference type="SUPFAM" id="SSF51161">
    <property type="entry name" value="Trimeric LpxA-like enzymes"/>
    <property type="match status" value="1"/>
</dbReference>
<dbReference type="Gene3D" id="2.160.10.10">
    <property type="entry name" value="Hexapeptide repeat proteins"/>
    <property type="match status" value="1"/>
</dbReference>
<organism evidence="1 2">
    <name type="scientific">Bartonella tribocorum (strain DSM 28219 / CCUG 45778 / CIP 105476 / IBS 506)</name>
    <dbReference type="NCBI Taxonomy" id="382640"/>
    <lineage>
        <taxon>Bacteria</taxon>
        <taxon>Pseudomonadati</taxon>
        <taxon>Pseudomonadota</taxon>
        <taxon>Alphaproteobacteria</taxon>
        <taxon>Hyphomicrobiales</taxon>
        <taxon>Bartonellaceae</taxon>
        <taxon>Bartonella</taxon>
    </lineage>
</organism>
<accession>A9IT55</accession>
<dbReference type="EMBL" id="AM260525">
    <property type="protein sequence ID" value="CAK01383.1"/>
    <property type="molecule type" value="Genomic_DNA"/>
</dbReference>